<dbReference type="InterPro" id="IPR001633">
    <property type="entry name" value="EAL_dom"/>
</dbReference>
<feature type="domain" description="EAL" evidence="1">
    <location>
        <begin position="1"/>
        <end position="227"/>
    </location>
</feature>
<dbReference type="EMBL" id="AQGU01000027">
    <property type="protein sequence ID" value="MBE0360590.1"/>
    <property type="molecule type" value="Genomic_DNA"/>
</dbReference>
<dbReference type="Pfam" id="PF00563">
    <property type="entry name" value="EAL"/>
    <property type="match status" value="1"/>
</dbReference>
<dbReference type="PANTHER" id="PTHR33121:SF70">
    <property type="entry name" value="SIGNALING PROTEIN YKOW"/>
    <property type="match status" value="1"/>
</dbReference>
<sequence length="227" mass="25986">MHNNTSFAIMPIVSAIDGGAFGQEILLRKFNSISLEVFNRNPELYAEFSFELLTEIFKIDATKNIRTESELLFINFTVKQFLSAGTLDFLINAHTTNTKLHNIVIEITEQELLYTDVHIQERILLFKRFGCLFAIDDFGTEHSNFKNVFDLNPSYIKLDGDMIFQYCQNDVCTAPLIKLVAFCQQLGAKVIAEGVENIDIYKKVKDMNIDYVQGYYLGKPELIPSKE</sequence>
<evidence type="ECO:0000259" key="1">
    <source>
        <dbReference type="PROSITE" id="PS50883"/>
    </source>
</evidence>
<evidence type="ECO:0000313" key="3">
    <source>
        <dbReference type="Proteomes" id="UP000648482"/>
    </source>
</evidence>
<dbReference type="SMART" id="SM00052">
    <property type="entry name" value="EAL"/>
    <property type="match status" value="1"/>
</dbReference>
<dbReference type="SUPFAM" id="SSF141868">
    <property type="entry name" value="EAL domain-like"/>
    <property type="match status" value="1"/>
</dbReference>
<dbReference type="PANTHER" id="PTHR33121">
    <property type="entry name" value="CYCLIC DI-GMP PHOSPHODIESTERASE PDEF"/>
    <property type="match status" value="1"/>
</dbReference>
<dbReference type="CDD" id="cd01948">
    <property type="entry name" value="EAL"/>
    <property type="match status" value="1"/>
</dbReference>
<dbReference type="InterPro" id="IPR035919">
    <property type="entry name" value="EAL_sf"/>
</dbReference>
<protein>
    <recommendedName>
        <fullName evidence="1">EAL domain-containing protein</fullName>
    </recommendedName>
</protein>
<dbReference type="Gene3D" id="3.20.20.450">
    <property type="entry name" value="EAL domain"/>
    <property type="match status" value="1"/>
</dbReference>
<keyword evidence="3" id="KW-1185">Reference proteome</keyword>
<dbReference type="Proteomes" id="UP000648482">
    <property type="component" value="Unassembled WGS sequence"/>
</dbReference>
<name>A0ABR9E1W7_9GAMM</name>
<accession>A0ABR9E1W7</accession>
<reference evidence="2 3" key="1">
    <citation type="submission" date="2015-06" db="EMBL/GenBank/DDBJ databases">
        <title>Genome sequence of Pseudoalteromonas aliena.</title>
        <authorList>
            <person name="Xie B.-B."/>
            <person name="Rong J.-C."/>
            <person name="Qin Q.-L."/>
            <person name="Zhang Y.-Z."/>
        </authorList>
    </citation>
    <scope>NUCLEOTIDE SEQUENCE [LARGE SCALE GENOMIC DNA]</scope>
    <source>
        <strain evidence="2 3">SW19</strain>
    </source>
</reference>
<dbReference type="RefSeq" id="WP_193156232.1">
    <property type="nucleotide sequence ID" value="NZ_AQGU01000027.1"/>
</dbReference>
<evidence type="ECO:0000313" key="2">
    <source>
        <dbReference type="EMBL" id="MBE0360590.1"/>
    </source>
</evidence>
<dbReference type="PROSITE" id="PS50883">
    <property type="entry name" value="EAL"/>
    <property type="match status" value="1"/>
</dbReference>
<proteinExistence type="predicted"/>
<organism evidence="2 3">
    <name type="scientific">Pseudoalteromonas aliena SW19</name>
    <dbReference type="NCBI Taxonomy" id="1314866"/>
    <lineage>
        <taxon>Bacteria</taxon>
        <taxon>Pseudomonadati</taxon>
        <taxon>Pseudomonadota</taxon>
        <taxon>Gammaproteobacteria</taxon>
        <taxon>Alteromonadales</taxon>
        <taxon>Pseudoalteromonadaceae</taxon>
        <taxon>Pseudoalteromonas</taxon>
    </lineage>
</organism>
<gene>
    <name evidence="2" type="ORF">PALI_a2599</name>
</gene>
<comment type="caution">
    <text evidence="2">The sequence shown here is derived from an EMBL/GenBank/DDBJ whole genome shotgun (WGS) entry which is preliminary data.</text>
</comment>
<dbReference type="InterPro" id="IPR050706">
    <property type="entry name" value="Cyclic-di-GMP_PDE-like"/>
</dbReference>